<feature type="region of interest" description="Disordered" evidence="1">
    <location>
        <begin position="1"/>
        <end position="21"/>
    </location>
</feature>
<feature type="transmembrane region" description="Helical" evidence="2">
    <location>
        <begin position="226"/>
        <end position="247"/>
    </location>
</feature>
<feature type="region of interest" description="Disordered" evidence="1">
    <location>
        <begin position="336"/>
        <end position="409"/>
    </location>
</feature>
<feature type="region of interest" description="Disordered" evidence="1">
    <location>
        <begin position="251"/>
        <end position="309"/>
    </location>
</feature>
<accession>A0A9W9LEZ2</accession>
<reference evidence="3" key="1">
    <citation type="submission" date="2022-11" db="EMBL/GenBank/DDBJ databases">
        <authorList>
            <person name="Petersen C."/>
        </authorList>
    </citation>
    <scope>NUCLEOTIDE SEQUENCE</scope>
    <source>
        <strain evidence="3">IBT 21917</strain>
    </source>
</reference>
<comment type="caution">
    <text evidence="3">The sequence shown here is derived from an EMBL/GenBank/DDBJ whole genome shotgun (WGS) entry which is preliminary data.</text>
</comment>
<sequence length="409" mass="42829">MPTTKTPYEPETTKGKTTSFQPLTTTFTPPSACKSAYVWEDRLVGYDPGYGVSVDTNLACGPGAFTTWWMQGHLGDGDTRISIGPMTCPQDWSTVATSVRSKSSTLEMCCPSGYHLTSGKAGQVTGECVSDITSGMTLTYRSQVRNGDSYATKTTTMRHRSTVGAIGLVGWNIDYPIAPSTTMTNSMTTSTSGTGPANTDSKDSNHDANVGDSTGDGLSSGAKAGIGIGVGVGSVGVIALLVALWMFRRRKSKPSPSTPVTQNPQPTNMYPPSTHPPDQPLSQQPWYQPPGSTVPSNSDHLPSSTSQASGALATGALQSSGASNMHSETIISSITPASNHQRDGSVRNAPQLHPVEAPSSSDWIPELQGSAGYASEAQSTQPVANQSHSPLPSDQAHPSRGVHEAGERD</sequence>
<evidence type="ECO:0000313" key="4">
    <source>
        <dbReference type="Proteomes" id="UP001146351"/>
    </source>
</evidence>
<gene>
    <name evidence="3" type="ORF">N7492_009950</name>
</gene>
<reference evidence="3" key="2">
    <citation type="journal article" date="2023" name="IMA Fungus">
        <title>Comparative genomic study of the Penicillium genus elucidates a diverse pangenome and 15 lateral gene transfer events.</title>
        <authorList>
            <person name="Petersen C."/>
            <person name="Sorensen T."/>
            <person name="Nielsen M.R."/>
            <person name="Sondergaard T.E."/>
            <person name="Sorensen J.L."/>
            <person name="Fitzpatrick D.A."/>
            <person name="Frisvad J.C."/>
            <person name="Nielsen K.L."/>
        </authorList>
    </citation>
    <scope>NUCLEOTIDE SEQUENCE</scope>
    <source>
        <strain evidence="3">IBT 21917</strain>
    </source>
</reference>
<evidence type="ECO:0000313" key="3">
    <source>
        <dbReference type="EMBL" id="KAJ5151655.1"/>
    </source>
</evidence>
<keyword evidence="4" id="KW-1185">Reference proteome</keyword>
<feature type="compositionally biased region" description="Low complexity" evidence="1">
    <location>
        <begin position="184"/>
        <end position="195"/>
    </location>
</feature>
<keyword evidence="2" id="KW-0812">Transmembrane</keyword>
<dbReference type="AlphaFoldDB" id="A0A9W9LEZ2"/>
<proteinExistence type="predicted"/>
<dbReference type="EMBL" id="JAPQKO010000008">
    <property type="protein sequence ID" value="KAJ5151655.1"/>
    <property type="molecule type" value="Genomic_DNA"/>
</dbReference>
<dbReference type="Proteomes" id="UP001146351">
    <property type="component" value="Unassembled WGS sequence"/>
</dbReference>
<feature type="compositionally biased region" description="Polar residues" evidence="1">
    <location>
        <begin position="376"/>
        <end position="392"/>
    </location>
</feature>
<dbReference type="OrthoDB" id="4369169at2759"/>
<keyword evidence="2" id="KW-0472">Membrane</keyword>
<evidence type="ECO:0000256" key="1">
    <source>
        <dbReference type="SAM" id="MobiDB-lite"/>
    </source>
</evidence>
<evidence type="ECO:0000256" key="2">
    <source>
        <dbReference type="SAM" id="Phobius"/>
    </source>
</evidence>
<keyword evidence="2" id="KW-1133">Transmembrane helix</keyword>
<organism evidence="3 4">
    <name type="scientific">Penicillium capsulatum</name>
    <dbReference type="NCBI Taxonomy" id="69766"/>
    <lineage>
        <taxon>Eukaryota</taxon>
        <taxon>Fungi</taxon>
        <taxon>Dikarya</taxon>
        <taxon>Ascomycota</taxon>
        <taxon>Pezizomycotina</taxon>
        <taxon>Eurotiomycetes</taxon>
        <taxon>Eurotiomycetidae</taxon>
        <taxon>Eurotiales</taxon>
        <taxon>Aspergillaceae</taxon>
        <taxon>Penicillium</taxon>
    </lineage>
</organism>
<feature type="compositionally biased region" description="Polar residues" evidence="1">
    <location>
        <begin position="254"/>
        <end position="271"/>
    </location>
</feature>
<feature type="region of interest" description="Disordered" evidence="1">
    <location>
        <begin position="184"/>
        <end position="219"/>
    </location>
</feature>
<protein>
    <submittedName>
        <fullName evidence="3">Uncharacterized protein</fullName>
    </submittedName>
</protein>
<name>A0A9W9LEZ2_9EURO</name>
<feature type="compositionally biased region" description="Polar residues" evidence="1">
    <location>
        <begin position="280"/>
        <end position="309"/>
    </location>
</feature>